<dbReference type="PANTHER" id="PTHR22604:SF105">
    <property type="entry name" value="TRANS-1,2-DIHYDROBENZENE-1,2-DIOL DEHYDROGENASE"/>
    <property type="match status" value="1"/>
</dbReference>
<comment type="similarity">
    <text evidence="1">Belongs to the Gfo/Idh/MocA family.</text>
</comment>
<dbReference type="EC" id="1.1.99.28" evidence="6"/>
<name>A0A7L4ZNM9_9FLAO</name>
<dbReference type="Gene3D" id="3.40.50.720">
    <property type="entry name" value="NAD(P)-binding Rossmann-like Domain"/>
    <property type="match status" value="1"/>
</dbReference>
<gene>
    <name evidence="6" type="primary">gfo</name>
    <name evidence="6" type="ORF">IMCC3317_37240</name>
</gene>
<dbReference type="SUPFAM" id="SSF55347">
    <property type="entry name" value="Glyceraldehyde-3-phosphate dehydrogenase-like, C-terminal domain"/>
    <property type="match status" value="1"/>
</dbReference>
<feature type="domain" description="Gfo/Idh/MocA-like oxidoreductase N-terminal" evidence="4">
    <location>
        <begin position="12"/>
        <end position="128"/>
    </location>
</feature>
<keyword evidence="3" id="KW-0472">Membrane</keyword>
<keyword evidence="2 6" id="KW-0560">Oxidoreductase</keyword>
<evidence type="ECO:0000313" key="6">
    <source>
        <dbReference type="EMBL" id="QHI38333.1"/>
    </source>
</evidence>
<dbReference type="Pfam" id="PF22725">
    <property type="entry name" value="GFO_IDH_MocA_C3"/>
    <property type="match status" value="1"/>
</dbReference>
<dbReference type="Pfam" id="PF01408">
    <property type="entry name" value="GFO_IDH_MocA"/>
    <property type="match status" value="1"/>
</dbReference>
<organism evidence="6 7">
    <name type="scientific">Kordia antarctica</name>
    <dbReference type="NCBI Taxonomy" id="1218801"/>
    <lineage>
        <taxon>Bacteria</taxon>
        <taxon>Pseudomonadati</taxon>
        <taxon>Bacteroidota</taxon>
        <taxon>Flavobacteriia</taxon>
        <taxon>Flavobacteriales</taxon>
        <taxon>Flavobacteriaceae</taxon>
        <taxon>Kordia</taxon>
    </lineage>
</organism>
<feature type="domain" description="GFO/IDH/MocA-like oxidoreductase" evidence="5">
    <location>
        <begin position="141"/>
        <end position="254"/>
    </location>
</feature>
<dbReference type="InterPro" id="IPR036291">
    <property type="entry name" value="NAD(P)-bd_dom_sf"/>
</dbReference>
<accession>A0A7L4ZNM9</accession>
<evidence type="ECO:0000256" key="2">
    <source>
        <dbReference type="ARBA" id="ARBA00023002"/>
    </source>
</evidence>
<evidence type="ECO:0000313" key="7">
    <source>
        <dbReference type="Proteomes" id="UP000464657"/>
    </source>
</evidence>
<dbReference type="SUPFAM" id="SSF51735">
    <property type="entry name" value="NAD(P)-binding Rossmann-fold domains"/>
    <property type="match status" value="1"/>
</dbReference>
<keyword evidence="7" id="KW-1185">Reference proteome</keyword>
<dbReference type="GO" id="GO:0047061">
    <property type="term" value="F:glucose-fructose oxidoreductase activity"/>
    <property type="evidence" value="ECO:0007669"/>
    <property type="project" value="UniProtKB-EC"/>
</dbReference>
<dbReference type="AlphaFoldDB" id="A0A7L4ZNM9"/>
<evidence type="ECO:0000259" key="4">
    <source>
        <dbReference type="Pfam" id="PF01408"/>
    </source>
</evidence>
<keyword evidence="3" id="KW-0812">Transmembrane</keyword>
<protein>
    <submittedName>
        <fullName evidence="6">Glucose--fructose oxidoreductase</fullName>
        <ecNumber evidence="6">1.1.99.28</ecNumber>
    </submittedName>
</protein>
<evidence type="ECO:0000256" key="3">
    <source>
        <dbReference type="SAM" id="Phobius"/>
    </source>
</evidence>
<proteinExistence type="inferred from homology"/>
<feature type="transmembrane region" description="Helical" evidence="3">
    <location>
        <begin position="182"/>
        <end position="200"/>
    </location>
</feature>
<evidence type="ECO:0000259" key="5">
    <source>
        <dbReference type="Pfam" id="PF22725"/>
    </source>
</evidence>
<dbReference type="Proteomes" id="UP000464657">
    <property type="component" value="Chromosome"/>
</dbReference>
<keyword evidence="3" id="KW-1133">Transmembrane helix</keyword>
<evidence type="ECO:0000256" key="1">
    <source>
        <dbReference type="ARBA" id="ARBA00010928"/>
    </source>
</evidence>
<dbReference type="EMBL" id="CP019288">
    <property type="protein sequence ID" value="QHI38333.1"/>
    <property type="molecule type" value="Genomic_DNA"/>
</dbReference>
<sequence>MYSKQKNMPKKIHWGIIGLGKIANKFAADLQLADNTLLQGVASRSLEKATAFAGKYNSISAYDSYEKLANDPKIDVIYIATPHTFHFENTMLCLRNGKAVLCEKPMGINSTEVKAMIEEAKSRKLFLMEAIWTRFMPAIEKMISLLHEKTIGDIIQVRADFGFKAELNLESRLFNKNLGGGSLLDIGIYPIFLSLLVLGIPSDIKAMARMTETDVDSFCALLFDYESNAKAVLESTFEVNTPTEAFIHGTKGTIKLHRRFHQSNTITLFKDDSETVFELPYVGNGYFHEIEEVNNCLRNRVNESSKLPLDLSLNLATLLTKVQTKIGLQY</sequence>
<dbReference type="Gene3D" id="3.30.360.10">
    <property type="entry name" value="Dihydrodipicolinate Reductase, domain 2"/>
    <property type="match status" value="1"/>
</dbReference>
<dbReference type="InterPro" id="IPR050984">
    <property type="entry name" value="Gfo/Idh/MocA_domain"/>
</dbReference>
<dbReference type="InterPro" id="IPR055170">
    <property type="entry name" value="GFO_IDH_MocA-like_dom"/>
</dbReference>
<dbReference type="KEGG" id="kan:IMCC3317_37240"/>
<reference evidence="6 7" key="1">
    <citation type="journal article" date="2013" name="Int. J. Syst. Evol. Microbiol.">
        <title>Kordia antarctica sp. nov., isolated from Antarctic seawater.</title>
        <authorList>
            <person name="Baek K."/>
            <person name="Choi A."/>
            <person name="Kang I."/>
            <person name="Lee K."/>
            <person name="Cho J.C."/>
        </authorList>
    </citation>
    <scope>NUCLEOTIDE SEQUENCE [LARGE SCALE GENOMIC DNA]</scope>
    <source>
        <strain evidence="6 7">IMCC3317</strain>
    </source>
</reference>
<dbReference type="PANTHER" id="PTHR22604">
    <property type="entry name" value="OXIDOREDUCTASES"/>
    <property type="match status" value="1"/>
</dbReference>
<dbReference type="GO" id="GO:0000166">
    <property type="term" value="F:nucleotide binding"/>
    <property type="evidence" value="ECO:0007669"/>
    <property type="project" value="InterPro"/>
</dbReference>
<dbReference type="InterPro" id="IPR000683">
    <property type="entry name" value="Gfo/Idh/MocA-like_OxRdtase_N"/>
</dbReference>